<dbReference type="Proteomes" id="UP000789405">
    <property type="component" value="Unassembled WGS sequence"/>
</dbReference>
<evidence type="ECO:0000313" key="2">
    <source>
        <dbReference type="EMBL" id="CAG8758695.1"/>
    </source>
</evidence>
<accession>A0A9N9NPT3</accession>
<keyword evidence="1" id="KW-0812">Transmembrane</keyword>
<feature type="non-terminal residue" evidence="2">
    <location>
        <position position="66"/>
    </location>
</feature>
<evidence type="ECO:0000313" key="3">
    <source>
        <dbReference type="Proteomes" id="UP000789405"/>
    </source>
</evidence>
<evidence type="ECO:0000256" key="1">
    <source>
        <dbReference type="SAM" id="Phobius"/>
    </source>
</evidence>
<gene>
    <name evidence="2" type="ORF">DERYTH_LOCUS17596</name>
</gene>
<proteinExistence type="predicted"/>
<dbReference type="AlphaFoldDB" id="A0A9N9NPT3"/>
<protein>
    <submittedName>
        <fullName evidence="2">28636_t:CDS:1</fullName>
    </submittedName>
</protein>
<feature type="transmembrane region" description="Helical" evidence="1">
    <location>
        <begin position="25"/>
        <end position="46"/>
    </location>
</feature>
<reference evidence="2" key="1">
    <citation type="submission" date="2021-06" db="EMBL/GenBank/DDBJ databases">
        <authorList>
            <person name="Kallberg Y."/>
            <person name="Tangrot J."/>
            <person name="Rosling A."/>
        </authorList>
    </citation>
    <scope>NUCLEOTIDE SEQUENCE</scope>
    <source>
        <strain evidence="2">MA453B</strain>
    </source>
</reference>
<keyword evidence="3" id="KW-1185">Reference proteome</keyword>
<dbReference type="EMBL" id="CAJVPY010016770">
    <property type="protein sequence ID" value="CAG8758695.1"/>
    <property type="molecule type" value="Genomic_DNA"/>
</dbReference>
<sequence>MYNSANEEITFVNFIPLTPITSPNFGFSLLTEFLALFLVVAARQAFINQQLETVKRESWFVESSQN</sequence>
<organism evidence="2 3">
    <name type="scientific">Dentiscutata erythropus</name>
    <dbReference type="NCBI Taxonomy" id="1348616"/>
    <lineage>
        <taxon>Eukaryota</taxon>
        <taxon>Fungi</taxon>
        <taxon>Fungi incertae sedis</taxon>
        <taxon>Mucoromycota</taxon>
        <taxon>Glomeromycotina</taxon>
        <taxon>Glomeromycetes</taxon>
        <taxon>Diversisporales</taxon>
        <taxon>Gigasporaceae</taxon>
        <taxon>Dentiscutata</taxon>
    </lineage>
</organism>
<comment type="caution">
    <text evidence="2">The sequence shown here is derived from an EMBL/GenBank/DDBJ whole genome shotgun (WGS) entry which is preliminary data.</text>
</comment>
<keyword evidence="1" id="KW-1133">Transmembrane helix</keyword>
<keyword evidence="1" id="KW-0472">Membrane</keyword>
<name>A0A9N9NPT3_9GLOM</name>